<evidence type="ECO:0008006" key="3">
    <source>
        <dbReference type="Google" id="ProtNLM"/>
    </source>
</evidence>
<dbReference type="InterPro" id="IPR027417">
    <property type="entry name" value="P-loop_NTPase"/>
</dbReference>
<evidence type="ECO:0000313" key="1">
    <source>
        <dbReference type="EMBL" id="MBK6089807.1"/>
    </source>
</evidence>
<comment type="caution">
    <text evidence="1">The sequence shown here is derived from an EMBL/GenBank/DDBJ whole genome shotgun (WGS) entry which is preliminary data.</text>
</comment>
<dbReference type="Proteomes" id="UP000633365">
    <property type="component" value="Unassembled WGS sequence"/>
</dbReference>
<proteinExistence type="predicted"/>
<gene>
    <name evidence="1" type="ORF">JKK62_14345</name>
</gene>
<dbReference type="RefSeq" id="WP_201428512.1">
    <property type="nucleotide sequence ID" value="NZ_JAEQMG010000158.1"/>
</dbReference>
<accession>A0A935C4X5</accession>
<organism evidence="1 2">
    <name type="scientific">Ruminococcus difficilis</name>
    <dbReference type="NCBI Taxonomy" id="2763069"/>
    <lineage>
        <taxon>Bacteria</taxon>
        <taxon>Bacillati</taxon>
        <taxon>Bacillota</taxon>
        <taxon>Clostridia</taxon>
        <taxon>Eubacteriales</taxon>
        <taxon>Oscillospiraceae</taxon>
        <taxon>Ruminococcus</taxon>
    </lineage>
</organism>
<dbReference type="AlphaFoldDB" id="A0A935C4X5"/>
<dbReference type="Gene3D" id="3.40.50.300">
    <property type="entry name" value="P-loop containing nucleotide triphosphate hydrolases"/>
    <property type="match status" value="1"/>
</dbReference>
<dbReference type="Gene3D" id="3.40.1360.10">
    <property type="match status" value="1"/>
</dbReference>
<sequence>MHIEELLPYFQGVKRLGDRHYKALCPCHNDHEPSLDILEKDGKILMACPVCEADGRRVMETLGLPVKELFAEQRRSERGEKPPGVDYCYTDSLKKSRYYVWNDKKQAYKKCFCWYHKRGAEWVKGLPKENGRSISPPLYKQNNIEWAKQHGKVLYLAEGEKDVDTLTKKLRLPAICSPHGAATAKNPAKKWDSAYNALFTGADVAVIPDNDEAGQAFARYVAGQLLPVAQSVKVLDLTEEWKELPTKGDITDVYESETPDSGKTIAETVLLRLEALTDRTAEYVPTAPAKEAPTHPVWTSGSGDSRKLNEQMYVTEFIAQKQVRCINNKLYSVDGAIEDGKARQLIIRDILPYVKTNHGDKAEKLLRSIKALCYTEPPKPDTGHLHFQNGTLSKDKDGLFTVFSEEKDFCLNRFPVKYDPNAPKPERFLRYLQDVYQGDDQITIQQYCGYCLIPTTILQKALIIIGEGGEGKSVLGAILNGVIGEDNCYNESISTLQKAFGVANVEGKLLFIDDDLSESALTNARMFDLV</sequence>
<dbReference type="EMBL" id="JAEQMG010000158">
    <property type="protein sequence ID" value="MBK6089807.1"/>
    <property type="molecule type" value="Genomic_DNA"/>
</dbReference>
<protein>
    <recommendedName>
        <fullName evidence="3">Toprim domain-containing protein</fullName>
    </recommendedName>
</protein>
<evidence type="ECO:0000313" key="2">
    <source>
        <dbReference type="Proteomes" id="UP000633365"/>
    </source>
</evidence>
<keyword evidence="2" id="KW-1185">Reference proteome</keyword>
<dbReference type="CDD" id="cd01029">
    <property type="entry name" value="TOPRIM_primases"/>
    <property type="match status" value="1"/>
</dbReference>
<dbReference type="InterPro" id="IPR034154">
    <property type="entry name" value="TOPRIM_DnaG/twinkle"/>
</dbReference>
<reference evidence="1" key="1">
    <citation type="submission" date="2021-01" db="EMBL/GenBank/DDBJ databases">
        <title>Genome public.</title>
        <authorList>
            <person name="Liu C."/>
            <person name="Sun Q."/>
        </authorList>
    </citation>
    <scope>NUCLEOTIDE SEQUENCE</scope>
    <source>
        <strain evidence="1">M6</strain>
    </source>
</reference>
<name>A0A935C4X5_9FIRM</name>